<dbReference type="PANTHER" id="PTHR33446">
    <property type="entry name" value="PROTEIN TONB-RELATED"/>
    <property type="match status" value="1"/>
</dbReference>
<comment type="caution">
    <text evidence="12">The sequence shown here is derived from an EMBL/GenBank/DDBJ whole genome shotgun (WGS) entry which is preliminary data.</text>
</comment>
<dbReference type="AlphaFoldDB" id="A0A246FT61"/>
<evidence type="ECO:0000256" key="3">
    <source>
        <dbReference type="ARBA" id="ARBA00022448"/>
    </source>
</evidence>
<keyword evidence="10" id="KW-0732">Signal</keyword>
<evidence type="ECO:0000313" key="12">
    <source>
        <dbReference type="EMBL" id="OWP64944.1"/>
    </source>
</evidence>
<evidence type="ECO:0000313" key="13">
    <source>
        <dbReference type="Proteomes" id="UP000197277"/>
    </source>
</evidence>
<dbReference type="RefSeq" id="WP_088462555.1">
    <property type="nucleotide sequence ID" value="NZ_NIRR01000001.1"/>
</dbReference>
<dbReference type="GO" id="GO:0031992">
    <property type="term" value="F:energy transducer activity"/>
    <property type="evidence" value="ECO:0007669"/>
    <property type="project" value="TreeGrafter"/>
</dbReference>
<evidence type="ECO:0000256" key="4">
    <source>
        <dbReference type="ARBA" id="ARBA00022475"/>
    </source>
</evidence>
<accession>A0A246FT61</accession>
<name>A0A246FT61_9BACT</name>
<keyword evidence="8" id="KW-1133">Transmembrane helix</keyword>
<dbReference type="InterPro" id="IPR006260">
    <property type="entry name" value="TonB/TolA_C"/>
</dbReference>
<dbReference type="Pfam" id="PF03544">
    <property type="entry name" value="TonB_C"/>
    <property type="match status" value="2"/>
</dbReference>
<dbReference type="Gene3D" id="3.30.1150.10">
    <property type="match status" value="3"/>
</dbReference>
<keyword evidence="5" id="KW-0997">Cell inner membrane</keyword>
<dbReference type="NCBIfam" id="TIGR01352">
    <property type="entry name" value="tonB_Cterm"/>
    <property type="match status" value="2"/>
</dbReference>
<dbReference type="EMBL" id="NIRR01000001">
    <property type="protein sequence ID" value="OWP64944.1"/>
    <property type="molecule type" value="Genomic_DNA"/>
</dbReference>
<feature type="domain" description="TonB C-terminal" evidence="11">
    <location>
        <begin position="47"/>
        <end position="143"/>
    </location>
</feature>
<evidence type="ECO:0000256" key="8">
    <source>
        <dbReference type="ARBA" id="ARBA00022989"/>
    </source>
</evidence>
<feature type="signal peptide" evidence="10">
    <location>
        <begin position="1"/>
        <end position="23"/>
    </location>
</feature>
<keyword evidence="6" id="KW-0812">Transmembrane</keyword>
<evidence type="ECO:0000256" key="5">
    <source>
        <dbReference type="ARBA" id="ARBA00022519"/>
    </source>
</evidence>
<dbReference type="OrthoDB" id="1039448at2"/>
<dbReference type="GO" id="GO:0098797">
    <property type="term" value="C:plasma membrane protein complex"/>
    <property type="evidence" value="ECO:0007669"/>
    <property type="project" value="TreeGrafter"/>
</dbReference>
<keyword evidence="4" id="KW-1003">Cell membrane</keyword>
<keyword evidence="9" id="KW-0472">Membrane</keyword>
<comment type="similarity">
    <text evidence="2">Belongs to the TonB family.</text>
</comment>
<dbReference type="GO" id="GO:0055085">
    <property type="term" value="P:transmembrane transport"/>
    <property type="evidence" value="ECO:0007669"/>
    <property type="project" value="InterPro"/>
</dbReference>
<keyword evidence="7" id="KW-0653">Protein transport</keyword>
<dbReference type="GO" id="GO:0015031">
    <property type="term" value="P:protein transport"/>
    <property type="evidence" value="ECO:0007669"/>
    <property type="project" value="UniProtKB-KW"/>
</dbReference>
<dbReference type="PANTHER" id="PTHR33446:SF2">
    <property type="entry name" value="PROTEIN TONB"/>
    <property type="match status" value="1"/>
</dbReference>
<evidence type="ECO:0000256" key="10">
    <source>
        <dbReference type="SAM" id="SignalP"/>
    </source>
</evidence>
<gene>
    <name evidence="12" type="ORF">CDA63_00885</name>
</gene>
<dbReference type="Proteomes" id="UP000197277">
    <property type="component" value="Unassembled WGS sequence"/>
</dbReference>
<proteinExistence type="inferred from homology"/>
<evidence type="ECO:0000256" key="6">
    <source>
        <dbReference type="ARBA" id="ARBA00022692"/>
    </source>
</evidence>
<organism evidence="12 13">
    <name type="scientific">Hymenobacter amundsenii</name>
    <dbReference type="NCBI Taxonomy" id="2006685"/>
    <lineage>
        <taxon>Bacteria</taxon>
        <taxon>Pseudomonadati</taxon>
        <taxon>Bacteroidota</taxon>
        <taxon>Cytophagia</taxon>
        <taxon>Cytophagales</taxon>
        <taxon>Hymenobacteraceae</taxon>
        <taxon>Hymenobacter</taxon>
    </lineage>
</organism>
<evidence type="ECO:0000256" key="7">
    <source>
        <dbReference type="ARBA" id="ARBA00022927"/>
    </source>
</evidence>
<reference evidence="12 13" key="1">
    <citation type="submission" date="2017-06" db="EMBL/GenBank/DDBJ databases">
        <title>Hymenobacter amundsenii sp. nov. isolated from regoliths in Antarctica.</title>
        <authorList>
            <person name="Sedlacek I."/>
            <person name="Kralova S."/>
            <person name="Pantucek R."/>
            <person name="Svec P."/>
            <person name="Holochova P."/>
            <person name="Stankova E."/>
            <person name="Vrbovska V."/>
            <person name="Busse H.-J."/>
        </authorList>
    </citation>
    <scope>NUCLEOTIDE SEQUENCE [LARGE SCALE GENOMIC DNA]</scope>
    <source>
        <strain evidence="12 13">CCM 8682</strain>
    </source>
</reference>
<protein>
    <recommendedName>
        <fullName evidence="11">TonB C-terminal domain-containing protein</fullName>
    </recommendedName>
</protein>
<keyword evidence="3" id="KW-0813">Transport</keyword>
<dbReference type="InterPro" id="IPR037682">
    <property type="entry name" value="TonB_C"/>
</dbReference>
<dbReference type="PROSITE" id="PS52015">
    <property type="entry name" value="TONB_CTD"/>
    <property type="match status" value="2"/>
</dbReference>
<comment type="subcellular location">
    <subcellularLocation>
        <location evidence="1">Cell inner membrane</location>
        <topology evidence="1">Single-pass membrane protein</topology>
        <orientation evidence="1">Periplasmic side</orientation>
    </subcellularLocation>
</comment>
<evidence type="ECO:0000259" key="11">
    <source>
        <dbReference type="PROSITE" id="PS52015"/>
    </source>
</evidence>
<evidence type="ECO:0000256" key="2">
    <source>
        <dbReference type="ARBA" id="ARBA00006555"/>
    </source>
</evidence>
<dbReference type="SUPFAM" id="SSF74653">
    <property type="entry name" value="TolA/TonB C-terminal domain"/>
    <property type="match status" value="2"/>
</dbReference>
<feature type="domain" description="TonB C-terminal" evidence="11">
    <location>
        <begin position="277"/>
        <end position="372"/>
    </location>
</feature>
<feature type="chain" id="PRO_5012512551" description="TonB C-terminal domain-containing protein" evidence="10">
    <location>
        <begin position="24"/>
        <end position="372"/>
    </location>
</feature>
<evidence type="ECO:0000256" key="1">
    <source>
        <dbReference type="ARBA" id="ARBA00004383"/>
    </source>
</evidence>
<keyword evidence="13" id="KW-1185">Reference proteome</keyword>
<sequence>MSHYPSCWLLAASLAAAPFAAQAQAPATPSAFPAVYTHVQQMPVFPGGEVALFEALAARITYPEAALQQKLAGQVFVKFVVAPSGAVAEAEVVKGPHPLLNEAALVAVRALPAFEPGRQNGQPVPVAYTIPVKFRLPAPIAPAPTAYQLPQYNGGPEALRIYLSNQPLPAGYRPPAAATRPPRVFVSFVVDSTGTVSQVEAVQPLPLEDRRRLRQRPTVPAPDAALLAAAEARISAMPVWEPAQEQGRRVASTHTEPVTFGTAGPALAYADQMPVFPQSGGEMQHTGRQIRYPAAALRSQTQGEIALYYEVAEDGHLENLEVIRSVSPEIDAEALRVFRTNFPVYQPARHQDQPARVFYILPVTFRIVSSSK</sequence>
<evidence type="ECO:0000256" key="9">
    <source>
        <dbReference type="ARBA" id="ARBA00023136"/>
    </source>
</evidence>
<dbReference type="InterPro" id="IPR051045">
    <property type="entry name" value="TonB-dependent_transducer"/>
</dbReference>